<dbReference type="Proteomes" id="UP000031327">
    <property type="component" value="Unassembled WGS sequence"/>
</dbReference>
<gene>
    <name evidence="2" type="ORF">JF50_16485</name>
</gene>
<evidence type="ECO:0000313" key="3">
    <source>
        <dbReference type="Proteomes" id="UP000031327"/>
    </source>
</evidence>
<evidence type="ECO:0008006" key="4">
    <source>
        <dbReference type="Google" id="ProtNLM"/>
    </source>
</evidence>
<dbReference type="EMBL" id="JWIC01000007">
    <property type="protein sequence ID" value="KID55932.1"/>
    <property type="molecule type" value="Genomic_DNA"/>
</dbReference>
<proteinExistence type="predicted"/>
<name>A0A0C1QLH2_9GAMM</name>
<accession>A0A0C1QLH2</accession>
<keyword evidence="1" id="KW-0812">Transmembrane</keyword>
<evidence type="ECO:0000256" key="1">
    <source>
        <dbReference type="SAM" id="Phobius"/>
    </source>
</evidence>
<dbReference type="PROSITE" id="PS51257">
    <property type="entry name" value="PROKAR_LIPOPROTEIN"/>
    <property type="match status" value="1"/>
</dbReference>
<feature type="transmembrane region" description="Helical" evidence="1">
    <location>
        <begin position="67"/>
        <end position="87"/>
    </location>
</feature>
<dbReference type="AlphaFoldDB" id="A0A0C1QLH2"/>
<sequence length="132" mass="14479">MCESVLKNYKQSLMLVTALGLSGCVFAPKKTTYLDEHCDIVREKTDIDVIVFADEASNVTPSYPSDIYIPALVAATSAAFSTVTYVYNNIQDSIEYKEQCGNRAHSEQGGKSTVELAKPCASNELCGIERKR</sequence>
<keyword evidence="1" id="KW-0472">Membrane</keyword>
<organism evidence="2 3">
    <name type="scientific">Pseudoalteromonas luteoviolacea</name>
    <dbReference type="NCBI Taxonomy" id="43657"/>
    <lineage>
        <taxon>Bacteria</taxon>
        <taxon>Pseudomonadati</taxon>
        <taxon>Pseudomonadota</taxon>
        <taxon>Gammaproteobacteria</taxon>
        <taxon>Alteromonadales</taxon>
        <taxon>Pseudoalteromonadaceae</taxon>
        <taxon>Pseudoalteromonas</taxon>
    </lineage>
</organism>
<reference evidence="2 3" key="1">
    <citation type="submission" date="2014-12" db="EMBL/GenBank/DDBJ databases">
        <title>Draft Genome Sequence of Pseudoalteromonas luteoviolacea HI1.</title>
        <authorList>
            <person name="Asahina A.Y."/>
            <person name="Hadfield M.G."/>
        </authorList>
    </citation>
    <scope>NUCLEOTIDE SEQUENCE [LARGE SCALE GENOMIC DNA]</scope>
    <source>
        <strain evidence="2 3">HI1</strain>
    </source>
</reference>
<evidence type="ECO:0000313" key="2">
    <source>
        <dbReference type="EMBL" id="KID55932.1"/>
    </source>
</evidence>
<comment type="caution">
    <text evidence="2">The sequence shown here is derived from an EMBL/GenBank/DDBJ whole genome shotgun (WGS) entry which is preliminary data.</text>
</comment>
<protein>
    <recommendedName>
        <fullName evidence="4">Lipoprotein</fullName>
    </recommendedName>
</protein>
<keyword evidence="1" id="KW-1133">Transmembrane helix</keyword>